<dbReference type="PROSITE" id="PS51257">
    <property type="entry name" value="PROKAR_LIPOPROTEIN"/>
    <property type="match status" value="1"/>
</dbReference>
<comment type="caution">
    <text evidence="1">The sequence shown here is derived from an EMBL/GenBank/DDBJ whole genome shotgun (WGS) entry which is preliminary data.</text>
</comment>
<evidence type="ECO:0000313" key="2">
    <source>
        <dbReference type="Proteomes" id="UP000249248"/>
    </source>
</evidence>
<keyword evidence="2" id="KW-1185">Reference proteome</keyword>
<dbReference type="Pfam" id="PF13715">
    <property type="entry name" value="CarbopepD_reg_2"/>
    <property type="match status" value="1"/>
</dbReference>
<evidence type="ECO:0008006" key="3">
    <source>
        <dbReference type="Google" id="ProtNLM"/>
    </source>
</evidence>
<dbReference type="AlphaFoldDB" id="A0A2W1N1X3"/>
<dbReference type="Gene3D" id="2.50.20.10">
    <property type="entry name" value="Lipoprotein localisation LolA/LolB/LppX"/>
    <property type="match status" value="1"/>
</dbReference>
<protein>
    <recommendedName>
        <fullName evidence="3">Carboxypeptidase-like regulatory domain-containing protein</fullName>
    </recommendedName>
</protein>
<name>A0A2W1N1X3_9FLAO</name>
<organism evidence="1 2">
    <name type="scientific">Putridiphycobacter roseus</name>
    <dbReference type="NCBI Taxonomy" id="2219161"/>
    <lineage>
        <taxon>Bacteria</taxon>
        <taxon>Pseudomonadati</taxon>
        <taxon>Bacteroidota</taxon>
        <taxon>Flavobacteriia</taxon>
        <taxon>Flavobacteriales</taxon>
        <taxon>Crocinitomicaceae</taxon>
        <taxon>Putridiphycobacter</taxon>
    </lineage>
</organism>
<dbReference type="EMBL" id="QKSB01000001">
    <property type="protein sequence ID" value="PZE18277.1"/>
    <property type="molecule type" value="Genomic_DNA"/>
</dbReference>
<dbReference type="Proteomes" id="UP000249248">
    <property type="component" value="Unassembled WGS sequence"/>
</dbReference>
<accession>A0A2W1N1X3</accession>
<reference evidence="1 2" key="1">
    <citation type="submission" date="2018-06" db="EMBL/GenBank/DDBJ databases">
        <title>The draft genome sequence of Crocinitomix sp. SM1701.</title>
        <authorList>
            <person name="Zhang X."/>
        </authorList>
    </citation>
    <scope>NUCLEOTIDE SEQUENCE [LARGE SCALE GENOMIC DNA]</scope>
    <source>
        <strain evidence="1 2">SM1701</strain>
    </source>
</reference>
<evidence type="ECO:0000313" key="1">
    <source>
        <dbReference type="EMBL" id="PZE18277.1"/>
    </source>
</evidence>
<gene>
    <name evidence="1" type="ORF">DNU06_00125</name>
</gene>
<dbReference type="OrthoDB" id="1466882at2"/>
<proteinExistence type="predicted"/>
<dbReference type="InterPro" id="IPR008969">
    <property type="entry name" value="CarboxyPept-like_regulatory"/>
</dbReference>
<dbReference type="SUPFAM" id="SSF49464">
    <property type="entry name" value="Carboxypeptidase regulatory domain-like"/>
    <property type="match status" value="1"/>
</dbReference>
<sequence length="580" mass="68812">MRWVYVILFLGISACGFTQKHQSNDFQGYVLSAVDQTQIPFAVIFNHALQKGVLANENGYFEIPYAALSDSVTIKVIGYKTYFLKIAPQQQPRKVYLQEKNQLLSTVTVNGIDNTSLFNYLIKVQKKATQKKRQSKAYFYLKTYINQKQIELVECFYNASIRGYDIEELFLKSGRFGLQYYNRNLFVSVESAQALNLNKLLQETPFFPINPLQLSKRGLKKTYRIKRIQKYLNEDKDSTFVLKLTPKDTSGNYFYAKIWYNQNTHQLEKISLNCPHAIRHPFSPLFPTDKILNIDLSITKTFKKIVQQSFLEHLDFNYALTYQNRLDSIFTIHSTAVVQMYDFKELFFLPILSFSEQDLGTYRKLNAFPFNPFFWQNHQELKISDESKENNTFYKDSKTITNQTFFKSSLPNKTNFFEHSFIQWTGKRILFKPNEKPINRFNETNIISERYHLEARLFIDYNNYKDSVNLLIKTIFDPYKSFYYLPLSPKVHCFINMYFDLMEINRIELALKIKQSDRSFESVKKIYTTQYLKMLTQENQFLKEVQRGENKKEMAEWNQYIYEKTKINNLEIFLLDKAND</sequence>
<dbReference type="RefSeq" id="WP_111061178.1">
    <property type="nucleotide sequence ID" value="NZ_JBHUCU010000007.1"/>
</dbReference>